<sequence>MSSLSTNKSYCTTNCSSFGQRACYPFGARAGFLNRCNTESSTLVLDANASTNRAR</sequence>
<proteinExistence type="predicted"/>
<evidence type="ECO:0000313" key="2">
    <source>
        <dbReference type="Proteomes" id="UP000053105"/>
    </source>
</evidence>
<evidence type="ECO:0000313" key="1">
    <source>
        <dbReference type="EMBL" id="KOX79010.1"/>
    </source>
</evidence>
<dbReference type="AlphaFoldDB" id="A0A0M9A7U2"/>
<protein>
    <submittedName>
        <fullName evidence="1">Uncharacterized protein</fullName>
    </submittedName>
</protein>
<keyword evidence="2" id="KW-1185">Reference proteome</keyword>
<gene>
    <name evidence="1" type="ORF">WN51_10147</name>
</gene>
<accession>A0A0M9A7U2</accession>
<organism evidence="1 2">
    <name type="scientific">Melipona quadrifasciata</name>
    <dbReference type="NCBI Taxonomy" id="166423"/>
    <lineage>
        <taxon>Eukaryota</taxon>
        <taxon>Metazoa</taxon>
        <taxon>Ecdysozoa</taxon>
        <taxon>Arthropoda</taxon>
        <taxon>Hexapoda</taxon>
        <taxon>Insecta</taxon>
        <taxon>Pterygota</taxon>
        <taxon>Neoptera</taxon>
        <taxon>Endopterygota</taxon>
        <taxon>Hymenoptera</taxon>
        <taxon>Apocrita</taxon>
        <taxon>Aculeata</taxon>
        <taxon>Apoidea</taxon>
        <taxon>Anthophila</taxon>
        <taxon>Apidae</taxon>
        <taxon>Melipona</taxon>
    </lineage>
</organism>
<reference evidence="1 2" key="1">
    <citation type="submission" date="2015-07" db="EMBL/GenBank/DDBJ databases">
        <title>The genome of Melipona quadrifasciata.</title>
        <authorList>
            <person name="Pan H."/>
            <person name="Kapheim K."/>
        </authorList>
    </citation>
    <scope>NUCLEOTIDE SEQUENCE [LARGE SCALE GENOMIC DNA]</scope>
    <source>
        <strain evidence="1">0111107301</strain>
        <tissue evidence="1">Whole body</tissue>
    </source>
</reference>
<dbReference type="Proteomes" id="UP000053105">
    <property type="component" value="Unassembled WGS sequence"/>
</dbReference>
<name>A0A0M9A7U2_9HYME</name>
<dbReference type="EMBL" id="KQ435717">
    <property type="protein sequence ID" value="KOX79010.1"/>
    <property type="molecule type" value="Genomic_DNA"/>
</dbReference>